<evidence type="ECO:0000313" key="1">
    <source>
        <dbReference type="EMBL" id="BBC79649.1"/>
    </source>
</evidence>
<proteinExistence type="predicted"/>
<dbReference type="EMBL" id="AP018515">
    <property type="protein sequence ID" value="BBC79649.1"/>
    <property type="molecule type" value="Genomic_DNA"/>
</dbReference>
<protein>
    <submittedName>
        <fullName evidence="1">Uncharacterized protein</fullName>
    </submittedName>
</protein>
<gene>
    <name evidence="1" type="ORF">AcetOrient_orf01951</name>
</gene>
<organism evidence="1 2">
    <name type="scientific">Acetobacter orientalis</name>
    <dbReference type="NCBI Taxonomy" id="146474"/>
    <lineage>
        <taxon>Bacteria</taxon>
        <taxon>Pseudomonadati</taxon>
        <taxon>Pseudomonadota</taxon>
        <taxon>Alphaproteobacteria</taxon>
        <taxon>Acetobacterales</taxon>
        <taxon>Acetobacteraceae</taxon>
        <taxon>Acetobacter</taxon>
    </lineage>
</organism>
<dbReference type="Proteomes" id="UP000270034">
    <property type="component" value="Chromosome"/>
</dbReference>
<reference evidence="1 2" key="1">
    <citation type="submission" date="2018-02" db="EMBL/GenBank/DDBJ databases">
        <title>Acetobacter orientalis genome.</title>
        <authorList>
            <person name="Nakashima N."/>
            <person name="Tamura T."/>
        </authorList>
    </citation>
    <scope>NUCLEOTIDE SEQUENCE [LARGE SCALE GENOMIC DNA]</scope>
    <source>
        <strain evidence="1 2">FAN1</strain>
    </source>
</reference>
<accession>A0A2Z5ZH50</accession>
<dbReference type="AlphaFoldDB" id="A0A2Z5ZH50"/>
<name>A0A2Z5ZH50_9PROT</name>
<evidence type="ECO:0000313" key="2">
    <source>
        <dbReference type="Proteomes" id="UP000270034"/>
    </source>
</evidence>
<sequence>MMAAAQQAEYMPVGVSRAYHACTYGCRQRCFCAKGQCFTNL</sequence>
<dbReference type="KEGG" id="aot:AcetOri_orf01951"/>